<feature type="compositionally biased region" description="Low complexity" evidence="1">
    <location>
        <begin position="60"/>
        <end position="79"/>
    </location>
</feature>
<dbReference type="Proteomes" id="UP000001396">
    <property type="component" value="Unassembled WGS sequence"/>
</dbReference>
<sequence length="908" mass="101440">MGGGVAPPFGQQQQPPQPIQSQPPQVGAFPTGVNMNRGGPMTMPPQTGGFVSQQPPPPVSHQLPPQAHHLSPPTSSMLPPTSHQVIPPMTHQHNVPPPMTHQHNVLPPMGHSGMPPQPHHSHPPTVPPTNNNMMPPSPVVPVGSLSPVTPLSPPTHSAPPMTATAPKPTATSSHDSPATTSFTAPPPKANVHNTPPSNPQPTPEMNEKISALIGSLQKSLQDLLAGGANKQKWDDANHRIQNLINKLNKNDLSPLAINALEGVISSIIEGDFKTANSKYLQVTSSPFWNEIGSQSMIAINLYVGPELSPLVQAFECYHSPKSNECHTDKAILPHQCTIETKTDSEYLESNQSDRFYQCFVNAFNSFSHRNCIGVRPVANEPTVNWLTFKDVYQNSEMFGSALKINVKYESRVGIMLNNVPEWYFVEFGCLFYGYTLIPINHYINNDQLLNILKIGEPSVLVVSKITFPKLLNVINNYSNLTLIIHVGDDYDQNLKNQLPQQIKFKLYSEFLSTVSEIAPHSPLINGILSIVFSTGSTGVPKGEICKDRDTTNCLKAFSLLKISLISISYLSLSHTQRKMDLNSIFLGGRFIIYSLGTEIEPFIKECSMVRPSYFWNFPTFYNQIYSKYQRRLEIIKKEQPNLSNDEVDSIAIRETTNVFGDRIQHISAGGAKIAPHIEIFLKKCWGNRFYNHYACTESYGIASNGRIISDVEYKINAIPGFRDESPFPVGELIVKSPRTIEGYINKDGSNEKNFRNGWFATGDIVEEYEPGYIRILERVSFSFKSSFGRFISNIFIYGTSLHPFLVGIVVPSQLALERFNLTYDQSNIDQHQDLKESIINEINIISKQKNIIFWEIPKAIKLDNTIWTVDNHLLNGSFKFDRKEITKYYQESLDQLLSGINENGSSFF</sequence>
<dbReference type="AlphaFoldDB" id="D3BUU0"/>
<feature type="region of interest" description="Disordered" evidence="1">
    <location>
        <begin position="110"/>
        <end position="205"/>
    </location>
</feature>
<dbReference type="PANTHER" id="PTHR43272">
    <property type="entry name" value="LONG-CHAIN-FATTY-ACID--COA LIGASE"/>
    <property type="match status" value="1"/>
</dbReference>
<dbReference type="GO" id="GO:0005783">
    <property type="term" value="C:endoplasmic reticulum"/>
    <property type="evidence" value="ECO:0007669"/>
    <property type="project" value="TreeGrafter"/>
</dbReference>
<feature type="compositionally biased region" description="Low complexity" evidence="1">
    <location>
        <begin position="38"/>
        <end position="53"/>
    </location>
</feature>
<dbReference type="EMBL" id="ADBJ01000060">
    <property type="protein sequence ID" value="EFA74878.1"/>
    <property type="molecule type" value="Genomic_DNA"/>
</dbReference>
<dbReference type="PANTHER" id="PTHR43272:SF91">
    <property type="entry name" value="CARRIER DOMAIN-CONTAINING PROTEIN"/>
    <property type="match status" value="1"/>
</dbReference>
<comment type="caution">
    <text evidence="3">The sequence shown here is derived from an EMBL/GenBank/DDBJ whole genome shotgun (WGS) entry which is preliminary data.</text>
</comment>
<dbReference type="GeneID" id="31367380"/>
<feature type="compositionally biased region" description="Low complexity" evidence="1">
    <location>
        <begin position="128"/>
        <end position="149"/>
    </location>
</feature>
<feature type="region of interest" description="Disordered" evidence="1">
    <location>
        <begin position="1"/>
        <end position="79"/>
    </location>
</feature>
<accession>D3BUU0</accession>
<reference evidence="3 4" key="1">
    <citation type="journal article" date="2011" name="Genome Res.">
        <title>Phylogeny-wide analysis of social amoeba genomes highlights ancient origins for complex intercellular communication.</title>
        <authorList>
            <person name="Heidel A.J."/>
            <person name="Lawal H.M."/>
            <person name="Felder M."/>
            <person name="Schilde C."/>
            <person name="Helps N.R."/>
            <person name="Tunggal B."/>
            <person name="Rivero F."/>
            <person name="John U."/>
            <person name="Schleicher M."/>
            <person name="Eichinger L."/>
            <person name="Platzer M."/>
            <person name="Noegel A.A."/>
            <person name="Schaap P."/>
            <person name="Gloeckner G."/>
        </authorList>
    </citation>
    <scope>NUCLEOTIDE SEQUENCE [LARGE SCALE GENOMIC DNA]</scope>
    <source>
        <strain evidence="4">ATCC 26659 / Pp 5 / PN500</strain>
    </source>
</reference>
<dbReference type="Pfam" id="PF00501">
    <property type="entry name" value="AMP-binding"/>
    <property type="match status" value="1"/>
</dbReference>
<dbReference type="Gene3D" id="1.20.940.10">
    <property type="entry name" value="Functional domain of the splicing factor Prp18"/>
    <property type="match status" value="1"/>
</dbReference>
<name>D3BUU0_HETP5</name>
<dbReference type="Gene3D" id="3.40.50.12780">
    <property type="entry name" value="N-terminal domain of ligase-like"/>
    <property type="match status" value="1"/>
</dbReference>
<gene>
    <name evidence="3" type="ORF">PPL_11912</name>
</gene>
<dbReference type="STRING" id="670386.D3BUU0"/>
<dbReference type="PROSITE" id="PS00455">
    <property type="entry name" value="AMP_BINDING"/>
    <property type="match status" value="1"/>
</dbReference>
<feature type="compositionally biased region" description="Low complexity" evidence="1">
    <location>
        <begin position="158"/>
        <end position="183"/>
    </location>
</feature>
<dbReference type="InterPro" id="IPR000873">
    <property type="entry name" value="AMP-dep_synth/lig_dom"/>
</dbReference>
<dbReference type="GO" id="GO:0016020">
    <property type="term" value="C:membrane"/>
    <property type="evidence" value="ECO:0007669"/>
    <property type="project" value="TreeGrafter"/>
</dbReference>
<evidence type="ECO:0000313" key="4">
    <source>
        <dbReference type="Proteomes" id="UP000001396"/>
    </source>
</evidence>
<evidence type="ECO:0000259" key="2">
    <source>
        <dbReference type="Pfam" id="PF00501"/>
    </source>
</evidence>
<organism evidence="3 4">
    <name type="scientific">Heterostelium pallidum (strain ATCC 26659 / Pp 5 / PN500)</name>
    <name type="common">Cellular slime mold</name>
    <name type="synonym">Polysphondylium pallidum</name>
    <dbReference type="NCBI Taxonomy" id="670386"/>
    <lineage>
        <taxon>Eukaryota</taxon>
        <taxon>Amoebozoa</taxon>
        <taxon>Evosea</taxon>
        <taxon>Eumycetozoa</taxon>
        <taxon>Dictyostelia</taxon>
        <taxon>Acytosteliales</taxon>
        <taxon>Acytosteliaceae</taxon>
        <taxon>Heterostelium</taxon>
    </lineage>
</organism>
<proteinExistence type="predicted"/>
<dbReference type="GO" id="GO:0004467">
    <property type="term" value="F:long-chain fatty acid-CoA ligase activity"/>
    <property type="evidence" value="ECO:0007669"/>
    <property type="project" value="TreeGrafter"/>
</dbReference>
<evidence type="ECO:0000256" key="1">
    <source>
        <dbReference type="SAM" id="MobiDB-lite"/>
    </source>
</evidence>
<dbReference type="RefSeq" id="XP_020427012.1">
    <property type="nucleotide sequence ID" value="XM_020582658.1"/>
</dbReference>
<dbReference type="InterPro" id="IPR020845">
    <property type="entry name" value="AMP-binding_CS"/>
</dbReference>
<dbReference type="InParanoid" id="D3BUU0"/>
<protein>
    <recommendedName>
        <fullName evidence="2">AMP-dependent synthetase/ligase domain-containing protein</fullName>
    </recommendedName>
</protein>
<keyword evidence="4" id="KW-1185">Reference proteome</keyword>
<dbReference type="InterPro" id="IPR042099">
    <property type="entry name" value="ANL_N_sf"/>
</dbReference>
<feature type="domain" description="AMP-dependent synthetase/ligase" evidence="2">
    <location>
        <begin position="383"/>
        <end position="743"/>
    </location>
</feature>
<feature type="compositionally biased region" description="Low complexity" evidence="1">
    <location>
        <begin position="7"/>
        <end position="25"/>
    </location>
</feature>
<evidence type="ECO:0000313" key="3">
    <source>
        <dbReference type="EMBL" id="EFA74878.1"/>
    </source>
</evidence>
<dbReference type="SUPFAM" id="SSF56801">
    <property type="entry name" value="Acetyl-CoA synthetase-like"/>
    <property type="match status" value="1"/>
</dbReference>